<feature type="domain" description="Histidine kinase" evidence="8">
    <location>
        <begin position="166"/>
        <end position="428"/>
    </location>
</feature>
<feature type="domain" description="Response regulatory" evidence="9">
    <location>
        <begin position="8"/>
        <end position="124"/>
    </location>
</feature>
<dbReference type="InterPro" id="IPR036890">
    <property type="entry name" value="HATPase_C_sf"/>
</dbReference>
<dbReference type="InterPro" id="IPR036097">
    <property type="entry name" value="HisK_dim/P_sf"/>
</dbReference>
<dbReference type="PANTHER" id="PTHR43047:SF72">
    <property type="entry name" value="OSMOSENSING HISTIDINE PROTEIN KINASE SLN1"/>
    <property type="match status" value="1"/>
</dbReference>
<dbReference type="PROSITE" id="PS50110">
    <property type="entry name" value="RESPONSE_REGULATORY"/>
    <property type="match status" value="1"/>
</dbReference>
<dbReference type="SUPFAM" id="SSF52172">
    <property type="entry name" value="CheY-like"/>
    <property type="match status" value="1"/>
</dbReference>
<evidence type="ECO:0000259" key="9">
    <source>
        <dbReference type="PROSITE" id="PS50110"/>
    </source>
</evidence>
<dbReference type="Pfam" id="PF00072">
    <property type="entry name" value="Response_reg"/>
    <property type="match status" value="1"/>
</dbReference>
<evidence type="ECO:0000256" key="6">
    <source>
        <dbReference type="ARBA" id="ARBA00023012"/>
    </source>
</evidence>
<dbReference type="SUPFAM" id="SSF55874">
    <property type="entry name" value="ATPase domain of HSP90 chaperone/DNA topoisomerase II/histidine kinase"/>
    <property type="match status" value="1"/>
</dbReference>
<evidence type="ECO:0000313" key="10">
    <source>
        <dbReference type="EMBL" id="MFG3816058.1"/>
    </source>
</evidence>
<organism evidence="10 11">
    <name type="scientific">Limnothrix redekei LRLZ20PSL1</name>
    <dbReference type="NCBI Taxonomy" id="3112953"/>
    <lineage>
        <taxon>Bacteria</taxon>
        <taxon>Bacillati</taxon>
        <taxon>Cyanobacteriota</taxon>
        <taxon>Cyanophyceae</taxon>
        <taxon>Pseudanabaenales</taxon>
        <taxon>Pseudanabaenaceae</taxon>
        <taxon>Limnothrix</taxon>
    </lineage>
</organism>
<dbReference type="SMART" id="SM00448">
    <property type="entry name" value="REC"/>
    <property type="match status" value="1"/>
</dbReference>
<name>A0ABW7C487_9CYAN</name>
<accession>A0ABW7C487</accession>
<feature type="modified residue" description="4-aspartylphosphate" evidence="7">
    <location>
        <position position="57"/>
    </location>
</feature>
<keyword evidence="6" id="KW-0902">Two-component regulatory system</keyword>
<dbReference type="InterPro" id="IPR004358">
    <property type="entry name" value="Sig_transdc_His_kin-like_C"/>
</dbReference>
<keyword evidence="4" id="KW-0808">Transferase</keyword>
<dbReference type="Proteomes" id="UP001604335">
    <property type="component" value="Unassembled WGS sequence"/>
</dbReference>
<dbReference type="InterPro" id="IPR001789">
    <property type="entry name" value="Sig_transdc_resp-reg_receiver"/>
</dbReference>
<evidence type="ECO:0000256" key="5">
    <source>
        <dbReference type="ARBA" id="ARBA00022777"/>
    </source>
</evidence>
<dbReference type="InterPro" id="IPR005467">
    <property type="entry name" value="His_kinase_dom"/>
</dbReference>
<dbReference type="EMBL" id="JAZAQF010000001">
    <property type="protein sequence ID" value="MFG3816058.1"/>
    <property type="molecule type" value="Genomic_DNA"/>
</dbReference>
<comment type="caution">
    <text evidence="10">The sequence shown here is derived from an EMBL/GenBank/DDBJ whole genome shotgun (WGS) entry which is preliminary data.</text>
</comment>
<gene>
    <name evidence="10" type="ORF">VPK24_00290</name>
</gene>
<keyword evidence="5" id="KW-0418">Kinase</keyword>
<keyword evidence="3 7" id="KW-0597">Phosphoprotein</keyword>
<proteinExistence type="predicted"/>
<dbReference type="CDD" id="cd00082">
    <property type="entry name" value="HisKA"/>
    <property type="match status" value="1"/>
</dbReference>
<dbReference type="InterPro" id="IPR003661">
    <property type="entry name" value="HisK_dim/P_dom"/>
</dbReference>
<dbReference type="Gene3D" id="1.10.287.130">
    <property type="match status" value="1"/>
</dbReference>
<dbReference type="InterPro" id="IPR011006">
    <property type="entry name" value="CheY-like_superfamily"/>
</dbReference>
<dbReference type="CDD" id="cd19920">
    <property type="entry name" value="REC_PA4781-like"/>
    <property type="match status" value="1"/>
</dbReference>
<sequence>MTNMLSGLILIVDDTPTNLDVVCEALSDAGFEVAIATSGERALQQVQRELPDLILLDVMMPGIDGFETCQRLKADPLTRSVPIIFMTALSDTDSKIRALDLGAADYITKPFQEQEVLARVKTHLQIRLLTKQLEQDLDQKNAALQASQLHLIQSEKMSALGNLVAGIAHEINNPIGFLRGSIEHIQDYVEDLMEHLDCYQQTYSEASAQILDHAEDIELDLIREDLPKILDSMKAASHRIAEISTSLRTFSRSDSDNEDAQVLADIHEGLDSTLLILKYRLKASDRRPEILVQKLYGNLPEVPCFPGQLNQVFMNLLANAIDAFDEATHQQSSVELATRQPTITVETLLAPDQQSVEIWIRDNAFGMSEAVQQRIFDWAFTTKGVGRGTGLGLAIARQIVVDRHQGELTVNSTLGEGSSFCLRLPLPSMFSDLTWSSGAMMGILSPSPLVESHCS</sequence>
<protein>
    <recommendedName>
        <fullName evidence="2">histidine kinase</fullName>
        <ecNumber evidence="2">2.7.13.3</ecNumber>
    </recommendedName>
</protein>
<dbReference type="Gene3D" id="3.30.565.10">
    <property type="entry name" value="Histidine kinase-like ATPase, C-terminal domain"/>
    <property type="match status" value="1"/>
</dbReference>
<dbReference type="SUPFAM" id="SSF47384">
    <property type="entry name" value="Homodimeric domain of signal transducing histidine kinase"/>
    <property type="match status" value="1"/>
</dbReference>
<comment type="catalytic activity">
    <reaction evidence="1">
        <text>ATP + protein L-histidine = ADP + protein N-phospho-L-histidine.</text>
        <dbReference type="EC" id="2.7.13.3"/>
    </reaction>
</comment>
<dbReference type="Gene3D" id="3.40.50.2300">
    <property type="match status" value="1"/>
</dbReference>
<evidence type="ECO:0000313" key="11">
    <source>
        <dbReference type="Proteomes" id="UP001604335"/>
    </source>
</evidence>
<dbReference type="PRINTS" id="PR00344">
    <property type="entry name" value="BCTRLSENSOR"/>
</dbReference>
<evidence type="ECO:0000256" key="4">
    <source>
        <dbReference type="ARBA" id="ARBA00022679"/>
    </source>
</evidence>
<dbReference type="SMART" id="SM00387">
    <property type="entry name" value="HATPase_c"/>
    <property type="match status" value="1"/>
</dbReference>
<keyword evidence="11" id="KW-1185">Reference proteome</keyword>
<evidence type="ECO:0000256" key="1">
    <source>
        <dbReference type="ARBA" id="ARBA00000085"/>
    </source>
</evidence>
<evidence type="ECO:0000256" key="3">
    <source>
        <dbReference type="ARBA" id="ARBA00022553"/>
    </source>
</evidence>
<dbReference type="Pfam" id="PF02518">
    <property type="entry name" value="HATPase_c"/>
    <property type="match status" value="1"/>
</dbReference>
<reference evidence="11" key="1">
    <citation type="journal article" date="2024" name="Algal Res.">
        <title>Biochemical, toxicological and genomic investigation of a high-biomass producing Limnothrix strain isolated from Italian shallow drinking water reservoir.</title>
        <authorList>
            <person name="Simonazzi M."/>
            <person name="Shishido T.K."/>
            <person name="Delbaje E."/>
            <person name="Wahlsten M."/>
            <person name="Fewer D.P."/>
            <person name="Sivonen K."/>
            <person name="Pezzolesi L."/>
            <person name="Pistocchi R."/>
        </authorList>
    </citation>
    <scope>NUCLEOTIDE SEQUENCE [LARGE SCALE GENOMIC DNA]</scope>
    <source>
        <strain evidence="11">LRLZ20PSL1</strain>
    </source>
</reference>
<dbReference type="PANTHER" id="PTHR43047">
    <property type="entry name" value="TWO-COMPONENT HISTIDINE PROTEIN KINASE"/>
    <property type="match status" value="1"/>
</dbReference>
<evidence type="ECO:0000259" key="8">
    <source>
        <dbReference type="PROSITE" id="PS50109"/>
    </source>
</evidence>
<dbReference type="PROSITE" id="PS50109">
    <property type="entry name" value="HIS_KIN"/>
    <property type="match status" value="1"/>
</dbReference>
<evidence type="ECO:0000256" key="2">
    <source>
        <dbReference type="ARBA" id="ARBA00012438"/>
    </source>
</evidence>
<dbReference type="SMART" id="SM00388">
    <property type="entry name" value="HisKA"/>
    <property type="match status" value="1"/>
</dbReference>
<dbReference type="EC" id="2.7.13.3" evidence="2"/>
<evidence type="ECO:0000256" key="7">
    <source>
        <dbReference type="PROSITE-ProRule" id="PRU00169"/>
    </source>
</evidence>
<dbReference type="InterPro" id="IPR003594">
    <property type="entry name" value="HATPase_dom"/>
</dbReference>